<name>A0ACB0JWI8_TRIPR</name>
<dbReference type="Proteomes" id="UP001177021">
    <property type="component" value="Unassembled WGS sequence"/>
</dbReference>
<protein>
    <submittedName>
        <fullName evidence="1">Uncharacterized protein</fullName>
    </submittedName>
</protein>
<evidence type="ECO:0000313" key="2">
    <source>
        <dbReference type="Proteomes" id="UP001177021"/>
    </source>
</evidence>
<evidence type="ECO:0000313" key="1">
    <source>
        <dbReference type="EMBL" id="CAJ2647983.1"/>
    </source>
</evidence>
<gene>
    <name evidence="1" type="ORF">MILVUS5_LOCUS16404</name>
</gene>
<keyword evidence="2" id="KW-1185">Reference proteome</keyword>
<dbReference type="EMBL" id="CASHSV030000109">
    <property type="protein sequence ID" value="CAJ2647983.1"/>
    <property type="molecule type" value="Genomic_DNA"/>
</dbReference>
<reference evidence="1" key="1">
    <citation type="submission" date="2023-10" db="EMBL/GenBank/DDBJ databases">
        <authorList>
            <person name="Rodriguez Cubillos JULIANA M."/>
            <person name="De Vega J."/>
        </authorList>
    </citation>
    <scope>NUCLEOTIDE SEQUENCE</scope>
</reference>
<organism evidence="1 2">
    <name type="scientific">Trifolium pratense</name>
    <name type="common">Red clover</name>
    <dbReference type="NCBI Taxonomy" id="57577"/>
    <lineage>
        <taxon>Eukaryota</taxon>
        <taxon>Viridiplantae</taxon>
        <taxon>Streptophyta</taxon>
        <taxon>Embryophyta</taxon>
        <taxon>Tracheophyta</taxon>
        <taxon>Spermatophyta</taxon>
        <taxon>Magnoliopsida</taxon>
        <taxon>eudicotyledons</taxon>
        <taxon>Gunneridae</taxon>
        <taxon>Pentapetalae</taxon>
        <taxon>rosids</taxon>
        <taxon>fabids</taxon>
        <taxon>Fabales</taxon>
        <taxon>Fabaceae</taxon>
        <taxon>Papilionoideae</taxon>
        <taxon>50 kb inversion clade</taxon>
        <taxon>NPAAA clade</taxon>
        <taxon>Hologalegina</taxon>
        <taxon>IRL clade</taxon>
        <taxon>Trifolieae</taxon>
        <taxon>Trifolium</taxon>
    </lineage>
</organism>
<proteinExistence type="predicted"/>
<comment type="caution">
    <text evidence="1">The sequence shown here is derived from an EMBL/GenBank/DDBJ whole genome shotgun (WGS) entry which is preliminary data.</text>
</comment>
<accession>A0ACB0JWI8</accession>
<sequence>MLLLVDEKVKPMLFQVGKWICKLKYDNVQRLLEQVLMRMRNKFYWDPCILSYVNVF</sequence>